<proteinExistence type="inferred from homology"/>
<dbReference type="Gene3D" id="3.90.280.10">
    <property type="entry name" value="PEBP-like"/>
    <property type="match status" value="1"/>
</dbReference>
<gene>
    <name evidence="2" type="ORF">SAMN05216270_12376</name>
</gene>
<evidence type="ECO:0008006" key="4">
    <source>
        <dbReference type="Google" id="ProtNLM"/>
    </source>
</evidence>
<dbReference type="InterPro" id="IPR036610">
    <property type="entry name" value="PEBP-like_sf"/>
</dbReference>
<dbReference type="PANTHER" id="PTHR30289:SF1">
    <property type="entry name" value="PEBP (PHOSPHATIDYLETHANOLAMINE-BINDING PROTEIN) FAMILY PROTEIN"/>
    <property type="match status" value="1"/>
</dbReference>
<keyword evidence="3" id="KW-1185">Reference proteome</keyword>
<dbReference type="SUPFAM" id="SSF49777">
    <property type="entry name" value="PEBP-like"/>
    <property type="match status" value="1"/>
</dbReference>
<accession>A0A1G7D8X8</accession>
<protein>
    <recommendedName>
        <fullName evidence="4">Phospholipid-binding protein, PBP family</fullName>
    </recommendedName>
</protein>
<name>A0A1G7D8X8_9ACTN</name>
<dbReference type="PANTHER" id="PTHR30289">
    <property type="entry name" value="UNCHARACTERIZED PROTEIN YBCL-RELATED"/>
    <property type="match status" value="1"/>
</dbReference>
<dbReference type="EMBL" id="FNAD01000023">
    <property type="protein sequence ID" value="SDE48094.1"/>
    <property type="molecule type" value="Genomic_DNA"/>
</dbReference>
<dbReference type="Pfam" id="PF01161">
    <property type="entry name" value="PBP"/>
    <property type="match status" value="1"/>
</dbReference>
<evidence type="ECO:0000313" key="2">
    <source>
        <dbReference type="EMBL" id="SDE48094.1"/>
    </source>
</evidence>
<sequence length="172" mass="17788">MTSLDRTRAPWPYDFLPPLPSFTVASNDVADGATLPQAQVAGQDVSPHLAWSGFPAETAAFAVTCFDPDAPTGSGWWHWMLLGLDASVTELPTGAAAAPPAGAVQLRNDSGAVGFAGAAPPPGDPDHRYLFAVHALKAPVEVDPGSSMAVGAFHLTFNAIARAVIAPVYRNG</sequence>
<dbReference type="InterPro" id="IPR008914">
    <property type="entry name" value="PEBP"/>
</dbReference>
<dbReference type="RefSeq" id="WP_091040438.1">
    <property type="nucleotide sequence ID" value="NZ_FNAD01000023.1"/>
</dbReference>
<dbReference type="AlphaFoldDB" id="A0A1G7D8X8"/>
<reference evidence="3" key="1">
    <citation type="submission" date="2016-10" db="EMBL/GenBank/DDBJ databases">
        <authorList>
            <person name="Varghese N."/>
            <person name="Submissions S."/>
        </authorList>
    </citation>
    <scope>NUCLEOTIDE SEQUENCE [LARGE SCALE GENOMIC DNA]</scope>
    <source>
        <strain evidence="3">CGMCC 4.3516</strain>
    </source>
</reference>
<evidence type="ECO:0000313" key="3">
    <source>
        <dbReference type="Proteomes" id="UP000198949"/>
    </source>
</evidence>
<comment type="similarity">
    <text evidence="1">Belongs to the UPF0098 family.</text>
</comment>
<evidence type="ECO:0000256" key="1">
    <source>
        <dbReference type="ARBA" id="ARBA00007120"/>
    </source>
</evidence>
<dbReference type="STRING" id="58114.SAMN05216270_12376"/>
<dbReference type="CDD" id="cd00865">
    <property type="entry name" value="PEBP_bact_arch"/>
    <property type="match status" value="1"/>
</dbReference>
<dbReference type="Proteomes" id="UP000198949">
    <property type="component" value="Unassembled WGS sequence"/>
</dbReference>
<dbReference type="InterPro" id="IPR005247">
    <property type="entry name" value="YbhB_YbcL/LppC-like"/>
</dbReference>
<organism evidence="2 3">
    <name type="scientific">Glycomyces harbinensis</name>
    <dbReference type="NCBI Taxonomy" id="58114"/>
    <lineage>
        <taxon>Bacteria</taxon>
        <taxon>Bacillati</taxon>
        <taxon>Actinomycetota</taxon>
        <taxon>Actinomycetes</taxon>
        <taxon>Glycomycetales</taxon>
        <taxon>Glycomycetaceae</taxon>
        <taxon>Glycomyces</taxon>
    </lineage>
</organism>
<dbReference type="NCBIfam" id="TIGR00481">
    <property type="entry name" value="YbhB/YbcL family Raf kinase inhibitor-like protein"/>
    <property type="match status" value="1"/>
</dbReference>
<dbReference type="OrthoDB" id="9797506at2"/>